<comment type="caution">
    <text evidence="1">The sequence shown here is derived from an EMBL/GenBank/DDBJ whole genome shotgun (WGS) entry which is preliminary data.</text>
</comment>
<proteinExistence type="predicted"/>
<dbReference type="RefSeq" id="WP_367774220.1">
    <property type="nucleotide sequence ID" value="NZ_JBFNXR010000050.1"/>
</dbReference>
<keyword evidence="2" id="KW-1185">Reference proteome</keyword>
<evidence type="ECO:0000313" key="1">
    <source>
        <dbReference type="EMBL" id="MEW9855984.1"/>
    </source>
</evidence>
<name>A0ABV3RFG3_9SPHN</name>
<dbReference type="Proteomes" id="UP001556118">
    <property type="component" value="Unassembled WGS sequence"/>
</dbReference>
<protein>
    <submittedName>
        <fullName evidence="1">Uncharacterized protein</fullName>
    </submittedName>
</protein>
<gene>
    <name evidence="1" type="ORF">ABUH87_12650</name>
</gene>
<organism evidence="1 2">
    <name type="scientific">Novosphingobium rhizovicinum</name>
    <dbReference type="NCBI Taxonomy" id="3228928"/>
    <lineage>
        <taxon>Bacteria</taxon>
        <taxon>Pseudomonadati</taxon>
        <taxon>Pseudomonadota</taxon>
        <taxon>Alphaproteobacteria</taxon>
        <taxon>Sphingomonadales</taxon>
        <taxon>Sphingomonadaceae</taxon>
        <taxon>Novosphingobium</taxon>
    </lineage>
</organism>
<dbReference type="EMBL" id="JBFNXR010000050">
    <property type="protein sequence ID" value="MEW9855984.1"/>
    <property type="molecule type" value="Genomic_DNA"/>
</dbReference>
<sequence>MGRSRRGSARAHRELIADGSIEIVKIGSVTVISMAQLKALVERPGD</sequence>
<reference evidence="1 2" key="1">
    <citation type="submission" date="2024-06" db="EMBL/GenBank/DDBJ databases">
        <title>Novosphingobium rhizovicinus M1R2S20.</title>
        <authorList>
            <person name="Sun J.-Q."/>
        </authorList>
    </citation>
    <scope>NUCLEOTIDE SEQUENCE [LARGE SCALE GENOMIC DNA]</scope>
    <source>
        <strain evidence="1 2">M1R2S20</strain>
    </source>
</reference>
<accession>A0ABV3RFG3</accession>
<evidence type="ECO:0000313" key="2">
    <source>
        <dbReference type="Proteomes" id="UP001556118"/>
    </source>
</evidence>